<gene>
    <name evidence="3" type="ORF">pgond44_05680</name>
</gene>
<evidence type="ECO:0000313" key="3">
    <source>
        <dbReference type="EMBL" id="EMY82004.1"/>
    </source>
</evidence>
<evidence type="ECO:0000259" key="2">
    <source>
        <dbReference type="Pfam" id="PF22322"/>
    </source>
</evidence>
<keyword evidence="4" id="KW-1185">Reference proteome</keyword>
<organism evidence="3 4">
    <name type="scientific">Psychroflexus gondwanensis ACAM 44</name>
    <dbReference type="NCBI Taxonomy" id="1189619"/>
    <lineage>
        <taxon>Bacteria</taxon>
        <taxon>Pseudomonadati</taxon>
        <taxon>Bacteroidota</taxon>
        <taxon>Flavobacteriia</taxon>
        <taxon>Flavobacteriales</taxon>
        <taxon>Flavobacteriaceae</taxon>
        <taxon>Psychroflexus</taxon>
    </lineage>
</organism>
<evidence type="ECO:0000256" key="1">
    <source>
        <dbReference type="SAM" id="MobiDB-lite"/>
    </source>
</evidence>
<sequence length="273" mass="30738">MVIGYNVRWTCTSGPGGGGSNNPDPNPNPGSGGSGDGGDDECYDCLPTEPIPGEEECTTSLCTLDTVLELYALEAGTRLWMSSQYRQALLSDVLDFIIYENDNSDESKLFSIEGMEAERNGGEVDFEDHLSDYDFGEESAEILVFEQDYRNRMSMTEKSIFDNLSRLQQLDYLHSAFLAEFYAKVYFEETVLVQYNGVGDAYRHALWNALGAAKLGENLMEQLSSAHEEIPFEYPHHYKEKEMDLFNNQIGRNIGSESFFMLMMKVKFALDKG</sequence>
<dbReference type="InterPro" id="IPR054246">
    <property type="entry name" value="DUF6973"/>
</dbReference>
<dbReference type="EMBL" id="APLF01000004">
    <property type="protein sequence ID" value="EMY82004.1"/>
    <property type="molecule type" value="Genomic_DNA"/>
</dbReference>
<accession>N1WY39</accession>
<dbReference type="Pfam" id="PF22322">
    <property type="entry name" value="DUF6973"/>
    <property type="match status" value="1"/>
</dbReference>
<proteinExistence type="predicted"/>
<name>N1WY39_9FLAO</name>
<dbReference type="Proteomes" id="UP000012317">
    <property type="component" value="Unassembled WGS sequence"/>
</dbReference>
<dbReference type="AlphaFoldDB" id="N1WY39"/>
<feature type="region of interest" description="Disordered" evidence="1">
    <location>
        <begin position="14"/>
        <end position="47"/>
    </location>
</feature>
<reference evidence="3 4" key="1">
    <citation type="journal article" date="2014" name="Genome Biol. Evol.">
        <title>Extensive gene acquisition in the extremely psychrophilic bacterial species Psychroflexus torquis and the link to sea-ice ecosystem specialism.</title>
        <authorList>
            <person name="Feng S."/>
            <person name="Powell S.M."/>
            <person name="Wilson R."/>
            <person name="Bowman J.P."/>
        </authorList>
    </citation>
    <scope>NUCLEOTIDE SEQUENCE [LARGE SCALE GENOMIC DNA]</scope>
    <source>
        <strain evidence="3 4">ACAM 44</strain>
    </source>
</reference>
<evidence type="ECO:0000313" key="4">
    <source>
        <dbReference type="Proteomes" id="UP000012317"/>
    </source>
</evidence>
<comment type="caution">
    <text evidence="3">The sequence shown here is derived from an EMBL/GenBank/DDBJ whole genome shotgun (WGS) entry which is preliminary data.</text>
</comment>
<dbReference type="RefSeq" id="WP_003437802.1">
    <property type="nucleotide sequence ID" value="NZ_APLF01000004.1"/>
</dbReference>
<protein>
    <recommendedName>
        <fullName evidence="2">DUF6973 domain-containing protein</fullName>
    </recommendedName>
</protein>
<feature type="domain" description="DUF6973" evidence="2">
    <location>
        <begin position="183"/>
        <end position="257"/>
    </location>
</feature>
<dbReference type="STRING" id="1189619.pgond44_05680"/>